<keyword evidence="2" id="KW-0614">Plasmid</keyword>
<dbReference type="SMART" id="SM00530">
    <property type="entry name" value="HTH_XRE"/>
    <property type="match status" value="1"/>
</dbReference>
<accession>A0ABN5Z4R0</accession>
<organism evidence="2 3">
    <name type="scientific">Mycolicibacterium aubagnense</name>
    <dbReference type="NCBI Taxonomy" id="319707"/>
    <lineage>
        <taxon>Bacteria</taxon>
        <taxon>Bacillati</taxon>
        <taxon>Actinomycetota</taxon>
        <taxon>Actinomycetes</taxon>
        <taxon>Mycobacteriales</taxon>
        <taxon>Mycobacteriaceae</taxon>
        <taxon>Mycolicibacterium</taxon>
    </lineage>
</organism>
<dbReference type="CDD" id="cd00093">
    <property type="entry name" value="HTH_XRE"/>
    <property type="match status" value="1"/>
</dbReference>
<feature type="domain" description="HTH cro/C1-type" evidence="1">
    <location>
        <begin position="43"/>
        <end position="98"/>
    </location>
</feature>
<proteinExistence type="predicted"/>
<name>A0ABN5Z4R0_9MYCO</name>
<dbReference type="InterPro" id="IPR010982">
    <property type="entry name" value="Lambda_DNA-bd_dom_sf"/>
</dbReference>
<sequence length="216" mass="23022">MVDFYSENASHFGWHRDNNGQEPVTADADTTPTEALLRVGQFVKRRRRERGFASQQELADAAEVTLSTAALLERGKTFPRSVNLAKFEAALAVPPGTLRAIRDNLPLPEERGTATAPPLPPSTAAVSGTSKTDVLAIATVAAELASVCAGILVESGPGTSQAKAGINMLSEHLFRLESLITALFLDSDNVAMDEVLAAMKAVHDQRIAVRDLAANF</sequence>
<dbReference type="SUPFAM" id="SSF47413">
    <property type="entry name" value="lambda repressor-like DNA-binding domains"/>
    <property type="match status" value="1"/>
</dbReference>
<reference evidence="2 3" key="1">
    <citation type="journal article" date="2019" name="Emerg. Microbes Infect.">
        <title>Comprehensive subspecies identification of 175 nontuberculous mycobacteria species based on 7547 genomic profiles.</title>
        <authorList>
            <person name="Matsumoto Y."/>
            <person name="Kinjo T."/>
            <person name="Motooka D."/>
            <person name="Nabeya D."/>
            <person name="Jung N."/>
            <person name="Uechi K."/>
            <person name="Horii T."/>
            <person name="Iida T."/>
            <person name="Fujita J."/>
            <person name="Nakamura S."/>
        </authorList>
    </citation>
    <scope>NUCLEOTIDE SEQUENCE [LARGE SCALE GENOMIC DNA]</scope>
    <source>
        <strain evidence="2 3">JCM 15296</strain>
        <plasmid evidence="2">pJCM15296</plasmid>
    </source>
</reference>
<dbReference type="Gene3D" id="1.10.260.40">
    <property type="entry name" value="lambda repressor-like DNA-binding domains"/>
    <property type="match status" value="1"/>
</dbReference>
<evidence type="ECO:0000259" key="1">
    <source>
        <dbReference type="PROSITE" id="PS50943"/>
    </source>
</evidence>
<dbReference type="EMBL" id="AP022578">
    <property type="protein sequence ID" value="BBX88206.1"/>
    <property type="molecule type" value="Genomic_DNA"/>
</dbReference>
<dbReference type="PROSITE" id="PS50943">
    <property type="entry name" value="HTH_CROC1"/>
    <property type="match status" value="1"/>
</dbReference>
<evidence type="ECO:0000313" key="2">
    <source>
        <dbReference type="EMBL" id="BBX88206.1"/>
    </source>
</evidence>
<dbReference type="InterPro" id="IPR001387">
    <property type="entry name" value="Cro/C1-type_HTH"/>
</dbReference>
<geneLocation type="plasmid" evidence="2 3">
    <name>pJCM15296</name>
</geneLocation>
<dbReference type="Proteomes" id="UP000465609">
    <property type="component" value="Plasmid pJCM15296"/>
</dbReference>
<protein>
    <recommendedName>
        <fullName evidence="1">HTH cro/C1-type domain-containing protein</fullName>
    </recommendedName>
</protein>
<evidence type="ECO:0000313" key="3">
    <source>
        <dbReference type="Proteomes" id="UP000465609"/>
    </source>
</evidence>
<keyword evidence="3" id="KW-1185">Reference proteome</keyword>
<gene>
    <name evidence="2" type="ORF">MAUB_64070</name>
</gene>